<evidence type="ECO:0000256" key="3">
    <source>
        <dbReference type="ARBA" id="ARBA00022840"/>
    </source>
</evidence>
<evidence type="ECO:0000313" key="6">
    <source>
        <dbReference type="WBParaSite" id="ECPE_0001394501-mRNA-1"/>
    </source>
</evidence>
<dbReference type="WBParaSite" id="ECPE_0001394501-mRNA-1">
    <property type="protein sequence ID" value="ECPE_0001394501-mRNA-1"/>
    <property type="gene ID" value="ECPE_0001394501"/>
</dbReference>
<feature type="domain" description="Poly(A) polymerase RNA-binding" evidence="5">
    <location>
        <begin position="15"/>
        <end position="71"/>
    </location>
</feature>
<dbReference type="GO" id="GO:1990817">
    <property type="term" value="F:poly(A) RNA polymerase activity"/>
    <property type="evidence" value="ECO:0007669"/>
    <property type="project" value="TreeGrafter"/>
</dbReference>
<feature type="region of interest" description="Disordered" evidence="4">
    <location>
        <begin position="179"/>
        <end position="235"/>
    </location>
</feature>
<dbReference type="SUPFAM" id="SSF55003">
    <property type="entry name" value="PAP/Archaeal CCA-adding enzyme, C-terminal domain"/>
    <property type="match status" value="1"/>
</dbReference>
<dbReference type="GO" id="GO:0031123">
    <property type="term" value="P:RNA 3'-end processing"/>
    <property type="evidence" value="ECO:0007669"/>
    <property type="project" value="InterPro"/>
</dbReference>
<evidence type="ECO:0000256" key="4">
    <source>
        <dbReference type="SAM" id="MobiDB-lite"/>
    </source>
</evidence>
<dbReference type="PANTHER" id="PTHR10682:SF10">
    <property type="entry name" value="POLYNUCLEOTIDE ADENYLYLTRANSFERASE"/>
    <property type="match status" value="1"/>
</dbReference>
<name>A0A183B3X0_9TREM</name>
<evidence type="ECO:0000256" key="1">
    <source>
        <dbReference type="ARBA" id="ARBA00022679"/>
    </source>
</evidence>
<dbReference type="Gene3D" id="3.30.70.590">
    <property type="entry name" value="Poly(A) polymerase predicted RNA binding domain"/>
    <property type="match status" value="1"/>
</dbReference>
<organism evidence="6">
    <name type="scientific">Echinostoma caproni</name>
    <dbReference type="NCBI Taxonomy" id="27848"/>
    <lineage>
        <taxon>Eukaryota</taxon>
        <taxon>Metazoa</taxon>
        <taxon>Spiralia</taxon>
        <taxon>Lophotrochozoa</taxon>
        <taxon>Platyhelminthes</taxon>
        <taxon>Trematoda</taxon>
        <taxon>Digenea</taxon>
        <taxon>Plagiorchiida</taxon>
        <taxon>Echinostomata</taxon>
        <taxon>Echinostomatoidea</taxon>
        <taxon>Echinostomatidae</taxon>
        <taxon>Echinostoma</taxon>
    </lineage>
</organism>
<dbReference type="GO" id="GO:0005524">
    <property type="term" value="F:ATP binding"/>
    <property type="evidence" value="ECO:0007669"/>
    <property type="project" value="UniProtKB-KW"/>
</dbReference>
<feature type="compositionally biased region" description="Polar residues" evidence="4">
    <location>
        <begin position="199"/>
        <end position="235"/>
    </location>
</feature>
<dbReference type="PANTHER" id="PTHR10682">
    <property type="entry name" value="POLY A POLYMERASE"/>
    <property type="match status" value="1"/>
</dbReference>
<dbReference type="GO" id="GO:0005634">
    <property type="term" value="C:nucleus"/>
    <property type="evidence" value="ECO:0007669"/>
    <property type="project" value="TreeGrafter"/>
</dbReference>
<dbReference type="Pfam" id="PF04926">
    <property type="entry name" value="PAP_RNA-bind"/>
    <property type="match status" value="1"/>
</dbReference>
<dbReference type="InterPro" id="IPR007010">
    <property type="entry name" value="PolA_pol_RNA-bd_dom"/>
</dbReference>
<evidence type="ECO:0000259" key="5">
    <source>
        <dbReference type="Pfam" id="PF04926"/>
    </source>
</evidence>
<dbReference type="GO" id="GO:0003723">
    <property type="term" value="F:RNA binding"/>
    <property type="evidence" value="ECO:0007669"/>
    <property type="project" value="InterPro"/>
</dbReference>
<keyword evidence="2" id="KW-0547">Nucleotide-binding</keyword>
<dbReference type="InterPro" id="IPR011068">
    <property type="entry name" value="NuclTrfase_I-like_C"/>
</dbReference>
<proteinExistence type="predicted"/>
<reference evidence="6" key="1">
    <citation type="submission" date="2016-06" db="UniProtKB">
        <authorList>
            <consortium name="WormBaseParasite"/>
        </authorList>
    </citation>
    <scope>IDENTIFICATION</scope>
</reference>
<keyword evidence="3" id="KW-0067">ATP-binding</keyword>
<evidence type="ECO:0000256" key="2">
    <source>
        <dbReference type="ARBA" id="ARBA00022741"/>
    </source>
</evidence>
<sequence length="329" mass="35612">LMHKQPWSQLFEAAFFFHYRHYVVVIVTGSVKHSFVELCGLVESRLRVLVSNFEMNRYVKIAHVNCRAYGKGSSDGDAELVRKWFIGMEFDRNPNSLTNLTSVNHNQNAGTEKPTLNVDLSENISSFEKSIERGLTNDDPTNSVTVKYVKKSQLSQFVSPEDMDEIKRQAAAAAISAASSASTATTHESNKTGACRTPLNATSVDQNPHTANSPRSVDHTPNSIDGSASPATLSRSGSCASMVEVNLVVPSPSTPNAVASNASPDLHKESQDLSLSTSIPVSNGTKVPIEVSLIIRISLSKSLGNHVSKIGFDLQLATKIDPQADLVPY</sequence>
<accession>A0A183B3X0</accession>
<protein>
    <submittedName>
        <fullName evidence="6">PAP_RNA-bind domain-containing protein</fullName>
    </submittedName>
</protein>
<keyword evidence="1" id="KW-0808">Transferase</keyword>
<dbReference type="AlphaFoldDB" id="A0A183B3X0"/>